<evidence type="ECO:0000313" key="2">
    <source>
        <dbReference type="EMBL" id="BBF93410.1"/>
    </source>
</evidence>
<evidence type="ECO:0000313" key="3">
    <source>
        <dbReference type="Proteomes" id="UP000266934"/>
    </source>
</evidence>
<proteinExistence type="predicted"/>
<feature type="region of interest" description="Disordered" evidence="1">
    <location>
        <begin position="1"/>
        <end position="34"/>
    </location>
</feature>
<reference evidence="2 3" key="1">
    <citation type="submission" date="2018-08" db="EMBL/GenBank/DDBJ databases">
        <title>Complete genome sequencing of Blastochloris tepida GI.</title>
        <authorList>
            <person name="Tsukatani Y."/>
            <person name="Mori H."/>
        </authorList>
    </citation>
    <scope>NUCLEOTIDE SEQUENCE [LARGE SCALE GENOMIC DNA]</scope>
    <source>
        <strain evidence="2 3">GI</strain>
    </source>
</reference>
<sequence length="63" mass="6986">MQGNPKDAPRGMFKWDGDKPTPVRDGVSVDYRPAPAPESLAHEARIPGHYAPPVEFHLPPDLR</sequence>
<keyword evidence="3" id="KW-1185">Reference proteome</keyword>
<dbReference type="AlphaFoldDB" id="A0A348G1H7"/>
<gene>
    <name evidence="2" type="ORF">BLTE_20950</name>
</gene>
<accession>A0A348G1H7</accession>
<dbReference type="KEGG" id="blag:BLTE_20950"/>
<dbReference type="EMBL" id="AP018907">
    <property type="protein sequence ID" value="BBF93410.1"/>
    <property type="molecule type" value="Genomic_DNA"/>
</dbReference>
<protein>
    <submittedName>
        <fullName evidence="2">Uncharacterized protein</fullName>
    </submittedName>
</protein>
<feature type="compositionally biased region" description="Basic and acidic residues" evidence="1">
    <location>
        <begin position="7"/>
        <end position="22"/>
    </location>
</feature>
<evidence type="ECO:0000256" key="1">
    <source>
        <dbReference type="SAM" id="MobiDB-lite"/>
    </source>
</evidence>
<organism evidence="2 3">
    <name type="scientific">Blastochloris tepida</name>
    <dbReference type="NCBI Taxonomy" id="2233851"/>
    <lineage>
        <taxon>Bacteria</taxon>
        <taxon>Pseudomonadati</taxon>
        <taxon>Pseudomonadota</taxon>
        <taxon>Alphaproteobacteria</taxon>
        <taxon>Hyphomicrobiales</taxon>
        <taxon>Blastochloridaceae</taxon>
        <taxon>Blastochloris</taxon>
    </lineage>
</organism>
<name>A0A348G1H7_9HYPH</name>
<dbReference type="Proteomes" id="UP000266934">
    <property type="component" value="Chromosome"/>
</dbReference>